<sequence length="86" mass="8948">MTTVPRSTWDAGACAADLRDTHPGPAARGADAACGLPILRRLFGGICTAPQHAVDGEFELFVPNGSEQGLYSLPQPCSLGDPHGPY</sequence>
<dbReference type="EMBL" id="CAUYUJ010001432">
    <property type="protein sequence ID" value="CAK0795906.1"/>
    <property type="molecule type" value="Genomic_DNA"/>
</dbReference>
<protein>
    <submittedName>
        <fullName evidence="1">Uncharacterized protein</fullName>
    </submittedName>
</protein>
<feature type="non-terminal residue" evidence="1">
    <location>
        <position position="86"/>
    </location>
</feature>
<name>A0ABN9PRY6_9DINO</name>
<reference evidence="1" key="1">
    <citation type="submission" date="2023-10" db="EMBL/GenBank/DDBJ databases">
        <authorList>
            <person name="Chen Y."/>
            <person name="Shah S."/>
            <person name="Dougan E. K."/>
            <person name="Thang M."/>
            <person name="Chan C."/>
        </authorList>
    </citation>
    <scope>NUCLEOTIDE SEQUENCE [LARGE SCALE GENOMIC DNA]</scope>
</reference>
<keyword evidence="2" id="KW-1185">Reference proteome</keyword>
<evidence type="ECO:0000313" key="1">
    <source>
        <dbReference type="EMBL" id="CAK0795906.1"/>
    </source>
</evidence>
<organism evidence="1 2">
    <name type="scientific">Prorocentrum cordatum</name>
    <dbReference type="NCBI Taxonomy" id="2364126"/>
    <lineage>
        <taxon>Eukaryota</taxon>
        <taxon>Sar</taxon>
        <taxon>Alveolata</taxon>
        <taxon>Dinophyceae</taxon>
        <taxon>Prorocentrales</taxon>
        <taxon>Prorocentraceae</taxon>
        <taxon>Prorocentrum</taxon>
    </lineage>
</organism>
<accession>A0ABN9PRY6</accession>
<gene>
    <name evidence="1" type="ORF">PCOR1329_LOCUS5428</name>
</gene>
<comment type="caution">
    <text evidence="1">The sequence shown here is derived from an EMBL/GenBank/DDBJ whole genome shotgun (WGS) entry which is preliminary data.</text>
</comment>
<evidence type="ECO:0000313" key="2">
    <source>
        <dbReference type="Proteomes" id="UP001189429"/>
    </source>
</evidence>
<proteinExistence type="predicted"/>
<dbReference type="Proteomes" id="UP001189429">
    <property type="component" value="Unassembled WGS sequence"/>
</dbReference>